<dbReference type="InterPro" id="IPR020850">
    <property type="entry name" value="GED_dom"/>
</dbReference>
<dbReference type="GO" id="GO:0031623">
    <property type="term" value="P:receptor internalization"/>
    <property type="evidence" value="ECO:0007669"/>
    <property type="project" value="TreeGrafter"/>
</dbReference>
<feature type="domain" description="GED" evidence="4">
    <location>
        <begin position="697"/>
        <end position="790"/>
    </location>
</feature>
<dbReference type="InterPro" id="IPR045063">
    <property type="entry name" value="Dynamin_N"/>
</dbReference>
<name>A0A9W8K7F1_9AGAR</name>
<organism evidence="6 7">
    <name type="scientific">Agrocybe chaxingu</name>
    <dbReference type="NCBI Taxonomy" id="84603"/>
    <lineage>
        <taxon>Eukaryota</taxon>
        <taxon>Fungi</taxon>
        <taxon>Dikarya</taxon>
        <taxon>Basidiomycota</taxon>
        <taxon>Agaricomycotina</taxon>
        <taxon>Agaricomycetes</taxon>
        <taxon>Agaricomycetidae</taxon>
        <taxon>Agaricales</taxon>
        <taxon>Agaricineae</taxon>
        <taxon>Strophariaceae</taxon>
        <taxon>Agrocybe</taxon>
    </lineage>
</organism>
<dbReference type="InterPro" id="IPR030381">
    <property type="entry name" value="G_DYNAMIN_dom"/>
</dbReference>
<evidence type="ECO:0000256" key="1">
    <source>
        <dbReference type="ARBA" id="ARBA00022741"/>
    </source>
</evidence>
<dbReference type="Pfam" id="PF01031">
    <property type="entry name" value="Dynamin_M"/>
    <property type="match status" value="2"/>
</dbReference>
<evidence type="ECO:0000259" key="5">
    <source>
        <dbReference type="PROSITE" id="PS51718"/>
    </source>
</evidence>
<dbReference type="Pfam" id="PF00350">
    <property type="entry name" value="Dynamin_N"/>
    <property type="match status" value="1"/>
</dbReference>
<dbReference type="PROSITE" id="PS51388">
    <property type="entry name" value="GED"/>
    <property type="match status" value="1"/>
</dbReference>
<evidence type="ECO:0000256" key="3">
    <source>
        <dbReference type="SAM" id="MobiDB-lite"/>
    </source>
</evidence>
<dbReference type="AlphaFoldDB" id="A0A9W8K7F1"/>
<gene>
    <name evidence="6" type="ORF">NLJ89_g5947</name>
</gene>
<comment type="caution">
    <text evidence="6">The sequence shown here is derived from an EMBL/GenBank/DDBJ whole genome shotgun (WGS) entry which is preliminary data.</text>
</comment>
<dbReference type="InterPro" id="IPR001401">
    <property type="entry name" value="Dynamin_GTPase"/>
</dbReference>
<evidence type="ECO:0000313" key="7">
    <source>
        <dbReference type="Proteomes" id="UP001148786"/>
    </source>
</evidence>
<dbReference type="PANTHER" id="PTHR11566">
    <property type="entry name" value="DYNAMIN"/>
    <property type="match status" value="1"/>
</dbReference>
<dbReference type="EMBL" id="JANKHO010000595">
    <property type="protein sequence ID" value="KAJ3508089.1"/>
    <property type="molecule type" value="Genomic_DNA"/>
</dbReference>
<dbReference type="PROSITE" id="PS51718">
    <property type="entry name" value="G_DYNAMIN_2"/>
    <property type="match status" value="1"/>
</dbReference>
<sequence length="790" mass="88520">MTESIASHLDSGSSPDDESLRLDANTGVGLSNPQLSQGRRQMLDLVNKLHSTGVQVDIDLPQIAVVGSQSAGKSSLIESISGITLPRAAGTCTRSDGPWKCIVSLRFITDAFGQPLGQARNEVFGGVIYDKSKVEDRIRRAQKAILNPQRPYKDFLDDDEGEYDTELSFSMNCVSLQISGPDVADLSFCDLPGLIASVGSNSKGGENDIALVKSLVTSYIKKPSCIILLTVSCETDFENQGAHHLAKQYDKEGKRTIGVLTKPDRIPTGEEHIWLPFIQNEKEPLVNNWFCVKQPSSNDLKAQLTWEQARRREDEFFATTAPWCEMDAVYQKYLRTRNLVDRLSSVLSDLISKRLPEIQQEIQRTISVTKAALSHLPREPPSNPQAEITSLISDFTKDLEKQVDGVPSAKGLIQSIRPAHQSFRKAIRQTAPNFRPFESKIKGRHIGRAAFLVKEEGEVLDGEDSEDEIEDAPTTCTAGIGYFRNEVDVDDEEQNEDDRSKSQYTNKIYIDQVLQRAHDASTRELPGNYPFVVQKTFIQEIIKEWEEPALHLCDTTFSQIDRRVQELVAKHFSHFGQGHLEQRVRILMKSRIEECFADAKRIIEWHLKVEDQPFSLNTHYLTAYREKFMAHYKGERLRYDQTGLMAALSRTTSTSSSPQDSPSALSQIMSGLAALGISGLAPEDLKKLLPADDMEPALGIMADVRAYFQVAYKRFADNIPLAIDYELVRGVARDLQRKLNEQLGINGVDGHQICRDLAQESPQTADRRTDLNKKLERLKIANRELMGLGA</sequence>
<dbReference type="Proteomes" id="UP001148786">
    <property type="component" value="Unassembled WGS sequence"/>
</dbReference>
<evidence type="ECO:0000256" key="2">
    <source>
        <dbReference type="ARBA" id="ARBA00023134"/>
    </source>
</evidence>
<proteinExistence type="predicted"/>
<dbReference type="Pfam" id="PF02212">
    <property type="entry name" value="GED"/>
    <property type="match status" value="1"/>
</dbReference>
<feature type="region of interest" description="Disordered" evidence="3">
    <location>
        <begin position="1"/>
        <end position="34"/>
    </location>
</feature>
<dbReference type="InterPro" id="IPR022812">
    <property type="entry name" value="Dynamin"/>
</dbReference>
<dbReference type="PANTHER" id="PTHR11566:SF131">
    <property type="entry name" value="GTPASE, PUTATIVE (AFU_ORTHOLOGUE AFUA_6G07630)-RELATED"/>
    <property type="match status" value="1"/>
</dbReference>
<keyword evidence="2" id="KW-0342">GTP-binding</keyword>
<dbReference type="SUPFAM" id="SSF52540">
    <property type="entry name" value="P-loop containing nucleoside triphosphate hydrolases"/>
    <property type="match status" value="1"/>
</dbReference>
<evidence type="ECO:0000313" key="6">
    <source>
        <dbReference type="EMBL" id="KAJ3508089.1"/>
    </source>
</evidence>
<dbReference type="GO" id="GO:0005737">
    <property type="term" value="C:cytoplasm"/>
    <property type="evidence" value="ECO:0007669"/>
    <property type="project" value="TreeGrafter"/>
</dbReference>
<dbReference type="SMART" id="SM00053">
    <property type="entry name" value="DYNc"/>
    <property type="match status" value="1"/>
</dbReference>
<dbReference type="SMART" id="SM00302">
    <property type="entry name" value="GED"/>
    <property type="match status" value="1"/>
</dbReference>
<dbReference type="InterPro" id="IPR000375">
    <property type="entry name" value="Dynamin_stalk"/>
</dbReference>
<dbReference type="Gene3D" id="3.40.50.300">
    <property type="entry name" value="P-loop containing nucleotide triphosphate hydrolases"/>
    <property type="match status" value="1"/>
</dbReference>
<dbReference type="InterPro" id="IPR003130">
    <property type="entry name" value="GED"/>
</dbReference>
<dbReference type="GO" id="GO:0005886">
    <property type="term" value="C:plasma membrane"/>
    <property type="evidence" value="ECO:0007669"/>
    <property type="project" value="TreeGrafter"/>
</dbReference>
<feature type="domain" description="Dynamin-type G" evidence="5">
    <location>
        <begin position="57"/>
        <end position="356"/>
    </location>
</feature>
<dbReference type="GO" id="GO:0005874">
    <property type="term" value="C:microtubule"/>
    <property type="evidence" value="ECO:0007669"/>
    <property type="project" value="TreeGrafter"/>
</dbReference>
<feature type="compositionally biased region" description="Polar residues" evidence="3">
    <location>
        <begin position="1"/>
        <end position="14"/>
    </location>
</feature>
<dbReference type="Gene3D" id="1.20.120.1240">
    <property type="entry name" value="Dynamin, middle domain"/>
    <property type="match status" value="1"/>
</dbReference>
<dbReference type="GO" id="GO:0008017">
    <property type="term" value="F:microtubule binding"/>
    <property type="evidence" value="ECO:0007669"/>
    <property type="project" value="TreeGrafter"/>
</dbReference>
<evidence type="ECO:0000259" key="4">
    <source>
        <dbReference type="PROSITE" id="PS51388"/>
    </source>
</evidence>
<keyword evidence="7" id="KW-1185">Reference proteome</keyword>
<accession>A0A9W8K7F1</accession>
<dbReference type="PRINTS" id="PR00195">
    <property type="entry name" value="DYNAMIN"/>
</dbReference>
<keyword evidence="1" id="KW-0547">Nucleotide-binding</keyword>
<dbReference type="OrthoDB" id="5061070at2759"/>
<dbReference type="GO" id="GO:0005525">
    <property type="term" value="F:GTP binding"/>
    <property type="evidence" value="ECO:0007669"/>
    <property type="project" value="InterPro"/>
</dbReference>
<reference evidence="6" key="1">
    <citation type="submission" date="2022-07" db="EMBL/GenBank/DDBJ databases">
        <title>Genome Sequence of Agrocybe chaxingu.</title>
        <authorList>
            <person name="Buettner E."/>
        </authorList>
    </citation>
    <scope>NUCLEOTIDE SEQUENCE</scope>
    <source>
        <strain evidence="6">MP-N11</strain>
    </source>
</reference>
<dbReference type="CDD" id="cd08771">
    <property type="entry name" value="DLP_1"/>
    <property type="match status" value="1"/>
</dbReference>
<dbReference type="GO" id="GO:0003924">
    <property type="term" value="F:GTPase activity"/>
    <property type="evidence" value="ECO:0007669"/>
    <property type="project" value="InterPro"/>
</dbReference>
<protein>
    <submittedName>
        <fullName evidence="6">Uncharacterized protein</fullName>
    </submittedName>
</protein>
<dbReference type="InterPro" id="IPR027417">
    <property type="entry name" value="P-loop_NTPase"/>
</dbReference>